<proteinExistence type="inferred from homology"/>
<feature type="transmembrane region" description="Helical" evidence="10">
    <location>
        <begin position="358"/>
        <end position="377"/>
    </location>
</feature>
<dbReference type="GO" id="GO:0006506">
    <property type="term" value="P:GPI anchor biosynthetic process"/>
    <property type="evidence" value="ECO:0007669"/>
    <property type="project" value="TreeGrafter"/>
</dbReference>
<comment type="subcellular location">
    <subcellularLocation>
        <location evidence="1 10">Endoplasmic reticulum membrane</location>
        <topology evidence="1 10">Multi-pass membrane protein</topology>
    </subcellularLocation>
</comment>
<evidence type="ECO:0000256" key="10">
    <source>
        <dbReference type="RuleBase" id="RU363075"/>
    </source>
</evidence>
<dbReference type="GO" id="GO:0000026">
    <property type="term" value="F:alpha-1,2-mannosyltransferase activity"/>
    <property type="evidence" value="ECO:0007669"/>
    <property type="project" value="TreeGrafter"/>
</dbReference>
<feature type="region of interest" description="Disordered" evidence="11">
    <location>
        <begin position="1"/>
        <end position="22"/>
    </location>
</feature>
<keyword evidence="6 10" id="KW-0256">Endoplasmic reticulum</keyword>
<keyword evidence="4" id="KW-0808">Transferase</keyword>
<dbReference type="GO" id="GO:0005789">
    <property type="term" value="C:endoplasmic reticulum membrane"/>
    <property type="evidence" value="ECO:0007669"/>
    <property type="project" value="UniProtKB-SubCell"/>
</dbReference>
<comment type="caution">
    <text evidence="12">The sequence shown here is derived from an EMBL/GenBank/DDBJ whole genome shotgun (WGS) entry which is preliminary data.</text>
</comment>
<evidence type="ECO:0000256" key="6">
    <source>
        <dbReference type="ARBA" id="ARBA00022824"/>
    </source>
</evidence>
<keyword evidence="13" id="KW-1185">Reference proteome</keyword>
<dbReference type="Pfam" id="PF03901">
    <property type="entry name" value="Glyco_transf_22"/>
    <property type="match status" value="1"/>
</dbReference>
<dbReference type="OrthoDB" id="416834at2759"/>
<dbReference type="VEuPathDB" id="FungiDB:LCOR_07802.1"/>
<evidence type="ECO:0000256" key="3">
    <source>
        <dbReference type="ARBA" id="ARBA00022676"/>
    </source>
</evidence>
<dbReference type="EMBL" id="CBTN010000041">
    <property type="protein sequence ID" value="CDH56790.1"/>
    <property type="molecule type" value="Genomic_DNA"/>
</dbReference>
<sequence length="537" mass="61466">MTTDHPDLRHRASSSRLQPKGEAIDDKKDTHAILGKQQSTHTSKLFILGLCLTHRLVNAFFTRTYDNPDEYWQAQEVAHHMVFGYGYITWEWQSCIRSFAHPMLFAMLYKLVAWLHLDQTMALIWAPKLLQACFAAVTDYATYNLAKRVINQTIAPYILLTTLCSWYNYFIAARTLSNAMEAMFTVSALNYWPLANINKTTSIRDYRVALLLAGLACVMRPTNGLIWLFLGVQLIIGSSGRRVAVIFNAAIIVSLVVTGDILLNSWMYGELVLTPLNFVKVNVLDSISLIYGVHPWHWYLSQGVPVVLTTLLPFTLFGGYKAMVSVDSDNTKAQRVLVQLVVWVLAVYSLLSHKEFRFIYPILPIMLILAASGLAQINSTKRRTAIALLLVFTQLPTAFYLNLWHQRGVVDVMLWLRDQPELSSVGVLMPCHSTPWQSVVHKPDTNMWFLTCEPPLDGEKDYVDEADRFYADPAKFLSEDFDKEWPSHLLMFEQLLENNHVAHILKDQQGYHECARFFNSHFHDDWRRQGDVIALCK</sequence>
<evidence type="ECO:0000256" key="7">
    <source>
        <dbReference type="ARBA" id="ARBA00022989"/>
    </source>
</evidence>
<feature type="compositionally biased region" description="Basic and acidic residues" evidence="11">
    <location>
        <begin position="1"/>
        <end position="10"/>
    </location>
</feature>
<reference evidence="12" key="1">
    <citation type="submission" date="2013-08" db="EMBL/GenBank/DDBJ databases">
        <title>Gene expansion shapes genome architecture in the human pathogen Lichtheimia corymbifera: an evolutionary genomics analysis in the ancient terrestrial Mucorales (Mucoromycotina).</title>
        <authorList>
            <person name="Schwartze V.U."/>
            <person name="Winter S."/>
            <person name="Shelest E."/>
            <person name="Marcet-Houben M."/>
            <person name="Horn F."/>
            <person name="Wehner S."/>
            <person name="Hoffmann K."/>
            <person name="Riege K."/>
            <person name="Sammeth M."/>
            <person name="Nowrousian M."/>
            <person name="Valiante V."/>
            <person name="Linde J."/>
            <person name="Jacobsen I.D."/>
            <person name="Marz M."/>
            <person name="Brakhage A.A."/>
            <person name="Gabaldon T."/>
            <person name="Bocker S."/>
            <person name="Voigt K."/>
        </authorList>
    </citation>
    <scope>NUCLEOTIDE SEQUENCE [LARGE SCALE GENOMIC DNA]</scope>
    <source>
        <strain evidence="12">FSU 9682</strain>
    </source>
</reference>
<feature type="transmembrane region" description="Helical" evidence="10">
    <location>
        <begin position="304"/>
        <end position="324"/>
    </location>
</feature>
<comment type="similarity">
    <text evidence="2">Belongs to the glycosyltransferase 22 family. PIGB subfamily.</text>
</comment>
<feature type="transmembrane region" description="Helical" evidence="10">
    <location>
        <begin position="154"/>
        <end position="172"/>
    </location>
</feature>
<evidence type="ECO:0000256" key="2">
    <source>
        <dbReference type="ARBA" id="ARBA00006065"/>
    </source>
</evidence>
<keyword evidence="7 10" id="KW-1133">Transmembrane helix</keyword>
<keyword evidence="5 10" id="KW-0812">Transmembrane</keyword>
<dbReference type="PANTHER" id="PTHR22760">
    <property type="entry name" value="GLYCOSYLTRANSFERASE"/>
    <property type="match status" value="1"/>
</dbReference>
<evidence type="ECO:0000256" key="1">
    <source>
        <dbReference type="ARBA" id="ARBA00004477"/>
    </source>
</evidence>
<evidence type="ECO:0000313" key="12">
    <source>
        <dbReference type="EMBL" id="CDH56790.1"/>
    </source>
</evidence>
<evidence type="ECO:0000256" key="11">
    <source>
        <dbReference type="SAM" id="MobiDB-lite"/>
    </source>
</evidence>
<protein>
    <recommendedName>
        <fullName evidence="10">Mannosyltransferase</fullName>
        <ecNumber evidence="10">2.4.1.-</ecNumber>
    </recommendedName>
</protein>
<feature type="transmembrane region" description="Helical" evidence="10">
    <location>
        <begin position="336"/>
        <end position="352"/>
    </location>
</feature>
<comment type="function">
    <text evidence="9">Mannosyltransferase involved in glycosylphosphatidylinositol-anchor biosynthesis. Transfers the third mannose to Man2-GlcN-acyl-PI during GPI precursor assembly.</text>
</comment>
<evidence type="ECO:0000256" key="5">
    <source>
        <dbReference type="ARBA" id="ARBA00022692"/>
    </source>
</evidence>
<feature type="transmembrane region" description="Helical" evidence="10">
    <location>
        <begin position="208"/>
        <end position="232"/>
    </location>
</feature>
<dbReference type="Proteomes" id="UP000027586">
    <property type="component" value="Unassembled WGS sequence"/>
</dbReference>
<keyword evidence="8 10" id="KW-0472">Membrane</keyword>
<name>A0A068S463_9FUNG</name>
<dbReference type="AlphaFoldDB" id="A0A068S463"/>
<evidence type="ECO:0000256" key="8">
    <source>
        <dbReference type="ARBA" id="ARBA00023136"/>
    </source>
</evidence>
<dbReference type="STRING" id="1263082.A0A068S463"/>
<accession>A0A068S463</accession>
<gene>
    <name evidence="12" type="ORF">LCOR_07802.1</name>
</gene>
<organism evidence="12 13">
    <name type="scientific">Lichtheimia corymbifera JMRC:FSU:9682</name>
    <dbReference type="NCBI Taxonomy" id="1263082"/>
    <lineage>
        <taxon>Eukaryota</taxon>
        <taxon>Fungi</taxon>
        <taxon>Fungi incertae sedis</taxon>
        <taxon>Mucoromycota</taxon>
        <taxon>Mucoromycotina</taxon>
        <taxon>Mucoromycetes</taxon>
        <taxon>Mucorales</taxon>
        <taxon>Lichtheimiaceae</taxon>
        <taxon>Lichtheimia</taxon>
    </lineage>
</organism>
<dbReference type="PANTHER" id="PTHR22760:SF4">
    <property type="entry name" value="GPI MANNOSYLTRANSFERASE 3"/>
    <property type="match status" value="1"/>
</dbReference>
<feature type="transmembrane region" description="Helical" evidence="10">
    <location>
        <begin position="384"/>
        <end position="404"/>
    </location>
</feature>
<dbReference type="InterPro" id="IPR005599">
    <property type="entry name" value="GPI_mannosylTrfase"/>
</dbReference>
<evidence type="ECO:0000256" key="4">
    <source>
        <dbReference type="ARBA" id="ARBA00022679"/>
    </source>
</evidence>
<feature type="transmembrane region" description="Helical" evidence="10">
    <location>
        <begin position="244"/>
        <end position="268"/>
    </location>
</feature>
<dbReference type="EC" id="2.4.1.-" evidence="10"/>
<evidence type="ECO:0000256" key="9">
    <source>
        <dbReference type="ARBA" id="ARBA00024708"/>
    </source>
</evidence>
<keyword evidence="3 10" id="KW-0328">Glycosyltransferase</keyword>
<evidence type="ECO:0000313" key="13">
    <source>
        <dbReference type="Proteomes" id="UP000027586"/>
    </source>
</evidence>